<dbReference type="GO" id="GO:0015031">
    <property type="term" value="P:protein transport"/>
    <property type="evidence" value="ECO:0007669"/>
    <property type="project" value="UniProtKB-KW"/>
</dbReference>
<evidence type="ECO:0000256" key="10">
    <source>
        <dbReference type="SAM" id="MobiDB-lite"/>
    </source>
</evidence>
<proteinExistence type="predicted"/>
<feature type="region of interest" description="Disordered" evidence="10">
    <location>
        <begin position="169"/>
        <end position="231"/>
    </location>
</feature>
<feature type="region of interest" description="Disordered" evidence="10">
    <location>
        <begin position="489"/>
        <end position="509"/>
    </location>
</feature>
<evidence type="ECO:0000256" key="3">
    <source>
        <dbReference type="ARBA" id="ARBA00022448"/>
    </source>
</evidence>
<dbReference type="Pfam" id="PF00787">
    <property type="entry name" value="PX"/>
    <property type="match status" value="1"/>
</dbReference>
<dbReference type="EMBL" id="BPVZ01000020">
    <property type="protein sequence ID" value="GKV03251.1"/>
    <property type="molecule type" value="Genomic_DNA"/>
</dbReference>
<sequence>MQRRSPPKHRHDGTSPLPLGMDWSPPPRKWNGQETVWPHDPHTGWSYCVTIPSWVVLPKSRDSDPVVGQFYRVQVGVQSPEGVTTTRGVLRRFNDFLKLFTNLKREFPKKSLPPAPPKGLLRLKSRALLEERRCSLEEWMTKLLSDIDLSRSVAVASFLELEAAARTSFQDVNEGSSEANASENGTISSSQVLSRQSLPPPAGPSSISSDYGSDSAYEASELGTPRLGRDGSSELGLEELMLDGDLTGPIEKFVKYGMANIDEGLFMGQTILDQLEGFPRHKAHTGNSNNTERKDTYVGNDSNDSIFAGNGLELFSEPELGKVVSHARKLSAESVGSDISSLKGSEMSNSCIPNLPGDASLDPHGSVEESSMTGNLGNSEFQFSGDVKILLPLDQRHKMNRVLLAMQQRLVTAKTDMEDLISRLHQEIAVKDYLTTMVKDFEVELETTKQKNKENLQLAILDERERFTKIQWEMEELRRKSLEMELKLHAKQSEKPSAEPTEQAAPQEKDRMLHELDATKEQLDNLSRKYEELEAKSKADIKVLIKEVKSLRNSQRELKHELGQTIMEKSEIEKLLQQERQTSEHARTTREKLLSKCRVLHNQLLECNVNLSITDGENSVVDSSSIEDALDLLTTSDNKISLLLAEVQALEKDDITTSVDIDKAHGNDQVMRIDDELRKLLAIILVDNAKLRKQVNSLIRHSLNTDIMSTNNNTESSESMER</sequence>
<evidence type="ECO:0000313" key="13">
    <source>
        <dbReference type="Proteomes" id="UP001054252"/>
    </source>
</evidence>
<dbReference type="Gene3D" id="3.30.1520.10">
    <property type="entry name" value="Phox-like domain"/>
    <property type="match status" value="1"/>
</dbReference>
<evidence type="ECO:0000256" key="2">
    <source>
        <dbReference type="ARBA" id="ARBA00004514"/>
    </source>
</evidence>
<dbReference type="GO" id="GO:0035091">
    <property type="term" value="F:phosphatidylinositol binding"/>
    <property type="evidence" value="ECO:0007669"/>
    <property type="project" value="InterPro"/>
</dbReference>
<dbReference type="InterPro" id="IPR036871">
    <property type="entry name" value="PX_dom_sf"/>
</dbReference>
<keyword evidence="4" id="KW-0963">Cytoplasm</keyword>
<dbReference type="InterPro" id="IPR001683">
    <property type="entry name" value="PX_dom"/>
</dbReference>
<dbReference type="SMART" id="SM00312">
    <property type="entry name" value="PX"/>
    <property type="match status" value="1"/>
</dbReference>
<evidence type="ECO:0000256" key="1">
    <source>
        <dbReference type="ARBA" id="ARBA00004481"/>
    </source>
</evidence>
<feature type="compositionally biased region" description="Polar residues" evidence="10">
    <location>
        <begin position="169"/>
        <end position="197"/>
    </location>
</feature>
<keyword evidence="8" id="KW-0472">Membrane</keyword>
<feature type="compositionally biased region" description="Low complexity" evidence="10">
    <location>
        <begin position="204"/>
        <end position="217"/>
    </location>
</feature>
<evidence type="ECO:0000256" key="9">
    <source>
        <dbReference type="ARBA" id="ARBA00055681"/>
    </source>
</evidence>
<protein>
    <recommendedName>
        <fullName evidence="11">PX domain-containing protein</fullName>
    </recommendedName>
</protein>
<accession>A0AAV5ITX0</accession>
<name>A0AAV5ITX0_9ROSI</name>
<feature type="domain" description="PX" evidence="11">
    <location>
        <begin position="49"/>
        <end position="166"/>
    </location>
</feature>
<dbReference type="AlphaFoldDB" id="A0AAV5ITX0"/>
<feature type="compositionally biased region" description="Basic residues" evidence="10">
    <location>
        <begin position="1"/>
        <end position="11"/>
    </location>
</feature>
<evidence type="ECO:0000256" key="7">
    <source>
        <dbReference type="ARBA" id="ARBA00023054"/>
    </source>
</evidence>
<dbReference type="FunFam" id="3.30.1520.10:FF:000060">
    <property type="entry name" value="Phox (PX) domain-containing protein"/>
    <property type="match status" value="1"/>
</dbReference>
<keyword evidence="7" id="KW-0175">Coiled coil</keyword>
<evidence type="ECO:0000256" key="8">
    <source>
        <dbReference type="ARBA" id="ARBA00023136"/>
    </source>
</evidence>
<dbReference type="GO" id="GO:0005829">
    <property type="term" value="C:cytosol"/>
    <property type="evidence" value="ECO:0007669"/>
    <property type="project" value="UniProtKB-SubCell"/>
</dbReference>
<dbReference type="Proteomes" id="UP001054252">
    <property type="component" value="Unassembled WGS sequence"/>
</dbReference>
<keyword evidence="5" id="KW-0967">Endosome</keyword>
<evidence type="ECO:0000256" key="5">
    <source>
        <dbReference type="ARBA" id="ARBA00022753"/>
    </source>
</evidence>
<comment type="subcellular location">
    <subcellularLocation>
        <location evidence="2">Cytoplasm</location>
        <location evidence="2">Cytosol</location>
    </subcellularLocation>
    <subcellularLocation>
        <location evidence="1">Endosome membrane</location>
        <topology evidence="1">Peripheral membrane protein</topology>
    </subcellularLocation>
</comment>
<evidence type="ECO:0000313" key="12">
    <source>
        <dbReference type="EMBL" id="GKV03251.1"/>
    </source>
</evidence>
<organism evidence="12 13">
    <name type="scientific">Rubroshorea leprosula</name>
    <dbReference type="NCBI Taxonomy" id="152421"/>
    <lineage>
        <taxon>Eukaryota</taxon>
        <taxon>Viridiplantae</taxon>
        <taxon>Streptophyta</taxon>
        <taxon>Embryophyta</taxon>
        <taxon>Tracheophyta</taxon>
        <taxon>Spermatophyta</taxon>
        <taxon>Magnoliopsida</taxon>
        <taxon>eudicotyledons</taxon>
        <taxon>Gunneridae</taxon>
        <taxon>Pentapetalae</taxon>
        <taxon>rosids</taxon>
        <taxon>malvids</taxon>
        <taxon>Malvales</taxon>
        <taxon>Dipterocarpaceae</taxon>
        <taxon>Rubroshorea</taxon>
    </lineage>
</organism>
<feature type="region of interest" description="Disordered" evidence="10">
    <location>
        <begin position="1"/>
        <end position="25"/>
    </location>
</feature>
<keyword evidence="13" id="KW-1185">Reference proteome</keyword>
<gene>
    <name evidence="12" type="ORF">SLEP1_g15588</name>
</gene>
<dbReference type="PROSITE" id="PS50195">
    <property type="entry name" value="PX"/>
    <property type="match status" value="1"/>
</dbReference>
<dbReference type="GO" id="GO:0010008">
    <property type="term" value="C:endosome membrane"/>
    <property type="evidence" value="ECO:0007669"/>
    <property type="project" value="UniProtKB-SubCell"/>
</dbReference>
<reference evidence="12 13" key="1">
    <citation type="journal article" date="2021" name="Commun. Biol.">
        <title>The genome of Shorea leprosula (Dipterocarpaceae) highlights the ecological relevance of drought in aseasonal tropical rainforests.</title>
        <authorList>
            <person name="Ng K.K.S."/>
            <person name="Kobayashi M.J."/>
            <person name="Fawcett J.A."/>
            <person name="Hatakeyama M."/>
            <person name="Paape T."/>
            <person name="Ng C.H."/>
            <person name="Ang C.C."/>
            <person name="Tnah L.H."/>
            <person name="Lee C.T."/>
            <person name="Nishiyama T."/>
            <person name="Sese J."/>
            <person name="O'Brien M.J."/>
            <person name="Copetti D."/>
            <person name="Mohd Noor M.I."/>
            <person name="Ong R.C."/>
            <person name="Putra M."/>
            <person name="Sireger I.Z."/>
            <person name="Indrioko S."/>
            <person name="Kosugi Y."/>
            <person name="Izuno A."/>
            <person name="Isagi Y."/>
            <person name="Lee S.L."/>
            <person name="Shimizu K.K."/>
        </authorList>
    </citation>
    <scope>NUCLEOTIDE SEQUENCE [LARGE SCALE GENOMIC DNA]</scope>
    <source>
        <strain evidence="12">214</strain>
    </source>
</reference>
<dbReference type="SUPFAM" id="SSF64268">
    <property type="entry name" value="PX domain"/>
    <property type="match status" value="1"/>
</dbReference>
<evidence type="ECO:0000256" key="4">
    <source>
        <dbReference type="ARBA" id="ARBA00022490"/>
    </source>
</evidence>
<keyword evidence="6" id="KW-0653">Protein transport</keyword>
<evidence type="ECO:0000256" key="6">
    <source>
        <dbReference type="ARBA" id="ARBA00022927"/>
    </source>
</evidence>
<dbReference type="PANTHER" id="PTHR46856:SF1">
    <property type="entry name" value="PX DOMAIN-CONTAINING PROTEIN EREL1-RELATED"/>
    <property type="match status" value="1"/>
</dbReference>
<evidence type="ECO:0000259" key="11">
    <source>
        <dbReference type="PROSITE" id="PS50195"/>
    </source>
</evidence>
<comment type="function">
    <text evidence="9">Acts as an effector of RABF2A and RABF2B. Involved in vacuolar transport of storage proteins. Regulates membrane trafficking to protein storage vacuoles (PSVs). Binds specifically to phosphatidylinositol 3-monophosphate (PtdIns3P).</text>
</comment>
<keyword evidence="3" id="KW-0813">Transport</keyword>
<dbReference type="PANTHER" id="PTHR46856">
    <property type="entry name" value="PX DOMAIN-CONTAINING PROTEIN EREL1-RELATED"/>
    <property type="match status" value="1"/>
</dbReference>
<dbReference type="InterPro" id="IPR044588">
    <property type="entry name" value="EREX-like"/>
</dbReference>
<comment type="caution">
    <text evidence="12">The sequence shown here is derived from an EMBL/GenBank/DDBJ whole genome shotgun (WGS) entry which is preliminary data.</text>
</comment>